<accession>A0A9Q0IY52</accession>
<name>A0A9Q0IY52_9TELE</name>
<dbReference type="EMBL" id="JANIIK010000035">
    <property type="protein sequence ID" value="KAJ3613901.1"/>
    <property type="molecule type" value="Genomic_DNA"/>
</dbReference>
<sequence length="112" mass="12074">MTTLLIIINYYCDVFIARVPESACFPPVGHGGRAFVSNGRETGRLDTGTRLQQARNRPTRHGDAPPTGGRNRPTRGTDGRSSGFSVVPLGFTEPKGQGKIISRMGAAFTRRG</sequence>
<evidence type="ECO:0000256" key="1">
    <source>
        <dbReference type="SAM" id="MobiDB-lite"/>
    </source>
</evidence>
<proteinExistence type="predicted"/>
<gene>
    <name evidence="2" type="ORF">NHX12_020144</name>
</gene>
<evidence type="ECO:0000313" key="2">
    <source>
        <dbReference type="EMBL" id="KAJ3613901.1"/>
    </source>
</evidence>
<keyword evidence="3" id="KW-1185">Reference proteome</keyword>
<dbReference type="AlphaFoldDB" id="A0A9Q0IY52"/>
<feature type="region of interest" description="Disordered" evidence="1">
    <location>
        <begin position="31"/>
        <end position="98"/>
    </location>
</feature>
<dbReference type="Proteomes" id="UP001148018">
    <property type="component" value="Unassembled WGS sequence"/>
</dbReference>
<evidence type="ECO:0000313" key="3">
    <source>
        <dbReference type="Proteomes" id="UP001148018"/>
    </source>
</evidence>
<comment type="caution">
    <text evidence="2">The sequence shown here is derived from an EMBL/GenBank/DDBJ whole genome shotgun (WGS) entry which is preliminary data.</text>
</comment>
<organism evidence="2 3">
    <name type="scientific">Muraenolepis orangiensis</name>
    <name type="common">Patagonian moray cod</name>
    <dbReference type="NCBI Taxonomy" id="630683"/>
    <lineage>
        <taxon>Eukaryota</taxon>
        <taxon>Metazoa</taxon>
        <taxon>Chordata</taxon>
        <taxon>Craniata</taxon>
        <taxon>Vertebrata</taxon>
        <taxon>Euteleostomi</taxon>
        <taxon>Actinopterygii</taxon>
        <taxon>Neopterygii</taxon>
        <taxon>Teleostei</taxon>
        <taxon>Neoteleostei</taxon>
        <taxon>Acanthomorphata</taxon>
        <taxon>Zeiogadaria</taxon>
        <taxon>Gadariae</taxon>
        <taxon>Gadiformes</taxon>
        <taxon>Muraenolepidoidei</taxon>
        <taxon>Muraenolepididae</taxon>
        <taxon>Muraenolepis</taxon>
    </lineage>
</organism>
<protein>
    <submittedName>
        <fullName evidence="2">Uncharacterized protein</fullName>
    </submittedName>
</protein>
<reference evidence="2" key="1">
    <citation type="submission" date="2022-07" db="EMBL/GenBank/DDBJ databases">
        <title>Chromosome-level genome of Muraenolepis orangiensis.</title>
        <authorList>
            <person name="Kim J."/>
        </authorList>
    </citation>
    <scope>NUCLEOTIDE SEQUENCE</scope>
    <source>
        <strain evidence="2">KU_S4_2022</strain>
        <tissue evidence="2">Muscle</tissue>
    </source>
</reference>